<accession>A0A3D8PVP0</accession>
<sequence length="121" mass="13347">MDEKRFRSSSDLDDSSRDRDYNLIDVETDSARNEEFASEFTADDYARSDIGEDTHDVISSYGWIGIALSALSFFMWPFVLGAAGIILGFVSRSKGADALGNIAIAAGVISIIITLFFRPFF</sequence>
<dbReference type="OrthoDB" id="2943217at2"/>
<evidence type="ECO:0000313" key="3">
    <source>
        <dbReference type="Proteomes" id="UP000257143"/>
    </source>
</evidence>
<keyword evidence="3" id="KW-1185">Reference proteome</keyword>
<reference evidence="3" key="1">
    <citation type="submission" date="2017-11" db="EMBL/GenBank/DDBJ databases">
        <authorList>
            <person name="Zhu W."/>
        </authorList>
    </citation>
    <scope>NUCLEOTIDE SEQUENCE [LARGE SCALE GENOMIC DNA]</scope>
    <source>
        <strain evidence="3">CAU 1183</strain>
    </source>
</reference>
<keyword evidence="1" id="KW-0812">Transmembrane</keyword>
<gene>
    <name evidence="2" type="ORF">CWR48_09200</name>
</gene>
<dbReference type="Proteomes" id="UP000257143">
    <property type="component" value="Unassembled WGS sequence"/>
</dbReference>
<keyword evidence="1" id="KW-1133">Transmembrane helix</keyword>
<dbReference type="PANTHER" id="PTHR40040:SF1">
    <property type="entry name" value="MEMBRANE PROTEIN"/>
    <property type="match status" value="1"/>
</dbReference>
<protein>
    <recommendedName>
        <fullName evidence="4">DUF4190 domain-containing protein</fullName>
    </recommendedName>
</protein>
<keyword evidence="1" id="KW-0472">Membrane</keyword>
<proteinExistence type="predicted"/>
<dbReference type="AlphaFoldDB" id="A0A3D8PVP0"/>
<evidence type="ECO:0000313" key="2">
    <source>
        <dbReference type="EMBL" id="RDW19209.1"/>
    </source>
</evidence>
<name>A0A3D8PVP0_9BACI</name>
<dbReference type="InterPro" id="IPR055338">
    <property type="entry name" value="YqfX-like"/>
</dbReference>
<evidence type="ECO:0000256" key="1">
    <source>
        <dbReference type="SAM" id="Phobius"/>
    </source>
</evidence>
<dbReference type="PANTHER" id="PTHR40040">
    <property type="entry name" value="SMALL HYDROPHOBIC PROTEIN-RELATED"/>
    <property type="match status" value="1"/>
</dbReference>
<organism evidence="2 3">
    <name type="scientific">Oceanobacillus arenosus</name>
    <dbReference type="NCBI Taxonomy" id="1229153"/>
    <lineage>
        <taxon>Bacteria</taxon>
        <taxon>Bacillati</taxon>
        <taxon>Bacillota</taxon>
        <taxon>Bacilli</taxon>
        <taxon>Bacillales</taxon>
        <taxon>Bacillaceae</taxon>
        <taxon>Oceanobacillus</taxon>
    </lineage>
</organism>
<comment type="caution">
    <text evidence="2">The sequence shown here is derived from an EMBL/GenBank/DDBJ whole genome shotgun (WGS) entry which is preliminary data.</text>
</comment>
<feature type="transmembrane region" description="Helical" evidence="1">
    <location>
        <begin position="63"/>
        <end position="90"/>
    </location>
</feature>
<dbReference type="EMBL" id="PIOC01000014">
    <property type="protein sequence ID" value="RDW19209.1"/>
    <property type="molecule type" value="Genomic_DNA"/>
</dbReference>
<dbReference type="RefSeq" id="WP_115772942.1">
    <property type="nucleotide sequence ID" value="NZ_PIOC01000014.1"/>
</dbReference>
<evidence type="ECO:0008006" key="4">
    <source>
        <dbReference type="Google" id="ProtNLM"/>
    </source>
</evidence>
<feature type="transmembrane region" description="Helical" evidence="1">
    <location>
        <begin position="102"/>
        <end position="120"/>
    </location>
</feature>